<reference evidence="5" key="1">
    <citation type="submission" date="2016-10" db="EMBL/GenBank/DDBJ databases">
        <authorList>
            <person name="Varghese N."/>
        </authorList>
    </citation>
    <scope>NUCLEOTIDE SEQUENCE [LARGE SCALE GENOMIC DNA]</scope>
    <source>
        <strain evidence="5">DSM 45096 / BCRC 16803 / CGMCC 4.1857 / CIP 109030 / JCM 12277 / KCTC 19219 / NBRC 100920 / 33214</strain>
    </source>
</reference>
<dbReference type="GO" id="GO:0032259">
    <property type="term" value="P:methylation"/>
    <property type="evidence" value="ECO:0007669"/>
    <property type="project" value="UniProtKB-KW"/>
</dbReference>
<dbReference type="PANTHER" id="PTHR44942:SF4">
    <property type="entry name" value="METHYLTRANSFERASE TYPE 11 DOMAIN-CONTAINING PROTEIN"/>
    <property type="match status" value="1"/>
</dbReference>
<feature type="domain" description="Methyltransferase" evidence="3">
    <location>
        <begin position="43"/>
        <end position="132"/>
    </location>
</feature>
<dbReference type="GO" id="GO:0008168">
    <property type="term" value="F:methyltransferase activity"/>
    <property type="evidence" value="ECO:0007669"/>
    <property type="project" value="UniProtKB-KW"/>
</dbReference>
<keyword evidence="5" id="KW-1185">Reference proteome</keyword>
<dbReference type="InterPro" id="IPR051052">
    <property type="entry name" value="Diverse_substrate_MTase"/>
</dbReference>
<dbReference type="Pfam" id="PF13649">
    <property type="entry name" value="Methyltransf_25"/>
    <property type="match status" value="1"/>
</dbReference>
<dbReference type="STRING" id="235985.SAMN05414137_12235"/>
<evidence type="ECO:0000313" key="4">
    <source>
        <dbReference type="EMBL" id="SEM27005.1"/>
    </source>
</evidence>
<dbReference type="OrthoDB" id="9797252at2"/>
<name>A0A1H7X0B0_STRJI</name>
<dbReference type="InterPro" id="IPR041698">
    <property type="entry name" value="Methyltransf_25"/>
</dbReference>
<organism evidence="4 5">
    <name type="scientific">Streptacidiphilus jiangxiensis</name>
    <dbReference type="NCBI Taxonomy" id="235985"/>
    <lineage>
        <taxon>Bacteria</taxon>
        <taxon>Bacillati</taxon>
        <taxon>Actinomycetota</taxon>
        <taxon>Actinomycetes</taxon>
        <taxon>Kitasatosporales</taxon>
        <taxon>Streptomycetaceae</taxon>
        <taxon>Streptacidiphilus</taxon>
    </lineage>
</organism>
<dbReference type="RefSeq" id="WP_082015274.1">
    <property type="nucleotide sequence ID" value="NZ_BBPN01000025.1"/>
</dbReference>
<dbReference type="PANTHER" id="PTHR44942">
    <property type="entry name" value="METHYLTRANSF_11 DOMAIN-CONTAINING PROTEIN"/>
    <property type="match status" value="1"/>
</dbReference>
<dbReference type="Gene3D" id="3.40.50.150">
    <property type="entry name" value="Vaccinia Virus protein VP39"/>
    <property type="match status" value="1"/>
</dbReference>
<protein>
    <submittedName>
        <fullName evidence="4">Methyltransferase domain-containing protein</fullName>
    </submittedName>
</protein>
<evidence type="ECO:0000259" key="3">
    <source>
        <dbReference type="Pfam" id="PF13649"/>
    </source>
</evidence>
<keyword evidence="1 4" id="KW-0489">Methyltransferase</keyword>
<gene>
    <name evidence="4" type="ORF">SAMN05414137_12235</name>
</gene>
<dbReference type="CDD" id="cd02440">
    <property type="entry name" value="AdoMet_MTases"/>
    <property type="match status" value="1"/>
</dbReference>
<accession>A0A1H7X0B0</accession>
<sequence length="272" mass="29960">MGQQRALVFGTTAEQYDAARPGYSDLLVDTVLAYTGAHLPRALEIGAGTGKATVAFAGRGLPVLAVEPDPRMAEVLRRNITGLPQVEVEVGLFEQWQPGERRFDLVYAAQSWHWLDPHTRRDHLLDALAPGGAVALIWNFAPMVDPVLHRDFTAIDEEYGTELGRLTGLAAEFADEIEATEENGWPSLDFAGDERFTDQRSVRVRNGLTRHSADAWLSRVATQSGVQILEPERRAALLAALRAVLEAHGDGLDTEWITDVFLARRARGEVRA</sequence>
<evidence type="ECO:0000313" key="5">
    <source>
        <dbReference type="Proteomes" id="UP000183015"/>
    </source>
</evidence>
<dbReference type="eggNOG" id="COG0500">
    <property type="taxonomic scope" value="Bacteria"/>
</dbReference>
<evidence type="ECO:0000256" key="2">
    <source>
        <dbReference type="ARBA" id="ARBA00022679"/>
    </source>
</evidence>
<keyword evidence="2 4" id="KW-0808">Transferase</keyword>
<dbReference type="SUPFAM" id="SSF53335">
    <property type="entry name" value="S-adenosyl-L-methionine-dependent methyltransferases"/>
    <property type="match status" value="1"/>
</dbReference>
<dbReference type="Proteomes" id="UP000183015">
    <property type="component" value="Unassembled WGS sequence"/>
</dbReference>
<proteinExistence type="predicted"/>
<dbReference type="InterPro" id="IPR029063">
    <property type="entry name" value="SAM-dependent_MTases_sf"/>
</dbReference>
<dbReference type="AlphaFoldDB" id="A0A1H7X0B0"/>
<dbReference type="EMBL" id="FOAZ01000022">
    <property type="protein sequence ID" value="SEM27005.1"/>
    <property type="molecule type" value="Genomic_DNA"/>
</dbReference>
<evidence type="ECO:0000256" key="1">
    <source>
        <dbReference type="ARBA" id="ARBA00022603"/>
    </source>
</evidence>